<dbReference type="Proteomes" id="UP000198281">
    <property type="component" value="Unassembled WGS sequence"/>
</dbReference>
<evidence type="ECO:0000313" key="2">
    <source>
        <dbReference type="Proteomes" id="UP000198281"/>
    </source>
</evidence>
<reference evidence="2" key="1">
    <citation type="submission" date="2017-06" db="EMBL/GenBank/DDBJ databases">
        <authorList>
            <person name="Varghese N."/>
            <person name="Submissions S."/>
        </authorList>
    </citation>
    <scope>NUCLEOTIDE SEQUENCE [LARGE SCALE GENOMIC DNA]</scope>
    <source>
        <strain evidence="2">LNB2</strain>
    </source>
</reference>
<proteinExistence type="predicted"/>
<keyword evidence="2" id="KW-1185">Reference proteome</keyword>
<sequence>MLSFEWKVLGEITLDMEGGLLFPAVTLGAGLYRIRIVLDGRSRFYVGESQSLRRRFGNYRAGPPGQKTSYRIHHLLKDALAEGAQIAVDIVTDGVALAINGAGISPNLADKATRRMIEHAAIVATGGTDVELANK</sequence>
<protein>
    <recommendedName>
        <fullName evidence="3">GIY-YIG domain-containing protein</fullName>
    </recommendedName>
</protein>
<organism evidence="1 2">
    <name type="scientific">Edaphosphingomonas laterariae</name>
    <dbReference type="NCBI Taxonomy" id="861865"/>
    <lineage>
        <taxon>Bacteria</taxon>
        <taxon>Pseudomonadati</taxon>
        <taxon>Pseudomonadota</taxon>
        <taxon>Alphaproteobacteria</taxon>
        <taxon>Sphingomonadales</taxon>
        <taxon>Rhizorhabdaceae</taxon>
        <taxon>Edaphosphingomonas</taxon>
    </lineage>
</organism>
<dbReference type="AlphaFoldDB" id="A0A239IXS7"/>
<gene>
    <name evidence="1" type="ORF">SAMN06295912_12819</name>
</gene>
<name>A0A239IXS7_9SPHN</name>
<accession>A0A239IXS7</accession>
<dbReference type="EMBL" id="FZOS01000028">
    <property type="protein sequence ID" value="SNS98421.1"/>
    <property type="molecule type" value="Genomic_DNA"/>
</dbReference>
<evidence type="ECO:0000313" key="1">
    <source>
        <dbReference type="EMBL" id="SNS98421.1"/>
    </source>
</evidence>
<evidence type="ECO:0008006" key="3">
    <source>
        <dbReference type="Google" id="ProtNLM"/>
    </source>
</evidence>